<evidence type="ECO:0000256" key="1">
    <source>
        <dbReference type="SAM" id="Phobius"/>
    </source>
</evidence>
<feature type="transmembrane region" description="Helical" evidence="1">
    <location>
        <begin position="55"/>
        <end position="77"/>
    </location>
</feature>
<keyword evidence="1" id="KW-0472">Membrane</keyword>
<dbReference type="Proteomes" id="UP000078503">
    <property type="component" value="Unassembled WGS sequence"/>
</dbReference>
<gene>
    <name evidence="2" type="ORF">A3K86_16025</name>
</gene>
<name>A0A178K7W8_9GAMM</name>
<keyword evidence="1" id="KW-1133">Transmembrane helix</keyword>
<comment type="caution">
    <text evidence="2">The sequence shown here is derived from an EMBL/GenBank/DDBJ whole genome shotgun (WGS) entry which is preliminary data.</text>
</comment>
<protein>
    <submittedName>
        <fullName evidence="2">Uncharacterized protein</fullName>
    </submittedName>
</protein>
<reference evidence="2 3" key="1">
    <citation type="submission" date="2016-03" db="EMBL/GenBank/DDBJ databases">
        <title>Photobacterium proteolyticum sp. nov. a protease producing bacterium isolated from ocean sediments of Laizhou Bay.</title>
        <authorList>
            <person name="Li Y."/>
        </authorList>
    </citation>
    <scope>NUCLEOTIDE SEQUENCE [LARGE SCALE GENOMIC DNA]</scope>
    <source>
        <strain evidence="2 3">R-40508</strain>
    </source>
</reference>
<sequence>MLQTSLVVAEIVLLSLGVLMIIKSMAQFGQRTQNWLGVLTMFYKRVGMDIAEYRWYRLGVASFVLGVVLRIVNLTIWPV</sequence>
<evidence type="ECO:0000313" key="2">
    <source>
        <dbReference type="EMBL" id="OAN13166.1"/>
    </source>
</evidence>
<dbReference type="OrthoDB" id="5600913at2"/>
<dbReference type="EMBL" id="LVHF01000029">
    <property type="protein sequence ID" value="OAN13166.1"/>
    <property type="molecule type" value="Genomic_DNA"/>
</dbReference>
<keyword evidence="3" id="KW-1185">Reference proteome</keyword>
<keyword evidence="1" id="KW-0812">Transmembrane</keyword>
<accession>A0A178K7W8</accession>
<dbReference type="AlphaFoldDB" id="A0A178K7W8"/>
<evidence type="ECO:0000313" key="3">
    <source>
        <dbReference type="Proteomes" id="UP000078503"/>
    </source>
</evidence>
<proteinExistence type="predicted"/>
<dbReference type="RefSeq" id="WP_068333339.1">
    <property type="nucleotide sequence ID" value="NZ_LVHF01000029.1"/>
</dbReference>
<feature type="transmembrane region" description="Helical" evidence="1">
    <location>
        <begin position="6"/>
        <end position="22"/>
    </location>
</feature>
<organism evidence="2 3">
    <name type="scientific">Photobacterium jeanii</name>
    <dbReference type="NCBI Taxonomy" id="858640"/>
    <lineage>
        <taxon>Bacteria</taxon>
        <taxon>Pseudomonadati</taxon>
        <taxon>Pseudomonadota</taxon>
        <taxon>Gammaproteobacteria</taxon>
        <taxon>Vibrionales</taxon>
        <taxon>Vibrionaceae</taxon>
        <taxon>Photobacterium</taxon>
    </lineage>
</organism>